<comment type="caution">
    <text evidence="3">The sequence shown here is derived from an EMBL/GenBank/DDBJ whole genome shotgun (WGS) entry which is preliminary data.</text>
</comment>
<evidence type="ECO:0000256" key="2">
    <source>
        <dbReference type="SAM" id="SignalP"/>
    </source>
</evidence>
<name>A0A9X0RAY4_VIBME</name>
<proteinExistence type="inferred from homology"/>
<organism evidence="3 4">
    <name type="scientific">Vibrio metschnikovii</name>
    <dbReference type="NCBI Taxonomy" id="28172"/>
    <lineage>
        <taxon>Bacteria</taxon>
        <taxon>Pseudomonadati</taxon>
        <taxon>Pseudomonadota</taxon>
        <taxon>Gammaproteobacteria</taxon>
        <taxon>Vibrionales</taxon>
        <taxon>Vibrionaceae</taxon>
        <taxon>Vibrio</taxon>
    </lineage>
</organism>
<accession>A0A9X0RAY4</accession>
<evidence type="ECO:0000313" key="3">
    <source>
        <dbReference type="EMBL" id="MBC5852672.1"/>
    </source>
</evidence>
<sequence length="326" mass="35452">MNKLKYISVTWLIILSSLLGVSSAFAKSYPPRTINMVAPAGAGGGWDITIRTVAKTLKDEGIINANLPVINRPGGGGAVNLAYMQSQKGKGDLISVYSPPILLTHLVGLTPYSYQDTTPIARLITDYAAFVVPKNSPYTSINQVMEALKEDPKSIKIGGTSAAGSMDHIQFLLVAKAAGVNNLKNIDYISFQDGGVVAQVLGGHIDLISTGLGDVAGLIQSGELRALAQTADKRVGEGMMAEIPTVREQGIDVVFENWRGLFGPKDMPEEAINYWRDALEKMIHTDSWKAALQRNGWDDAYLDFDDFQPFLENTNQQYNALIKEVF</sequence>
<dbReference type="Proteomes" id="UP000615796">
    <property type="component" value="Unassembled WGS sequence"/>
</dbReference>
<keyword evidence="2" id="KW-0732">Signal</keyword>
<dbReference type="AlphaFoldDB" id="A0A9X0RAY4"/>
<dbReference type="PANTHER" id="PTHR42928:SF3">
    <property type="entry name" value="UPF0065 PROTEIN YFLP"/>
    <property type="match status" value="1"/>
</dbReference>
<evidence type="ECO:0000313" key="4">
    <source>
        <dbReference type="Proteomes" id="UP000615796"/>
    </source>
</evidence>
<dbReference type="InterPro" id="IPR005064">
    <property type="entry name" value="BUG"/>
</dbReference>
<dbReference type="CDD" id="cd07012">
    <property type="entry name" value="PBP2_Bug_TTT"/>
    <property type="match status" value="1"/>
</dbReference>
<comment type="similarity">
    <text evidence="1">Belongs to the UPF0065 (bug) family.</text>
</comment>
<dbReference type="PANTHER" id="PTHR42928">
    <property type="entry name" value="TRICARBOXYLATE-BINDING PROTEIN"/>
    <property type="match status" value="1"/>
</dbReference>
<gene>
    <name evidence="3" type="ORF">H8Q88_17355</name>
</gene>
<dbReference type="RefSeq" id="WP_072671149.1">
    <property type="nucleotide sequence ID" value="NZ_CAWQOS010000045.1"/>
</dbReference>
<dbReference type="Gene3D" id="3.40.190.150">
    <property type="entry name" value="Bordetella uptake gene, domain 1"/>
    <property type="match status" value="1"/>
</dbReference>
<dbReference type="InterPro" id="IPR042100">
    <property type="entry name" value="Bug_dom1"/>
</dbReference>
<reference evidence="3" key="1">
    <citation type="submission" date="2020-08" db="EMBL/GenBank/DDBJ databases">
        <title>Genome Sequencing and Pan-Genome Analysis of Migratory bird Vibrio Strains, Inner Mongolia.</title>
        <authorList>
            <person name="Zheng L."/>
        </authorList>
    </citation>
    <scope>NUCLEOTIDE SEQUENCE</scope>
    <source>
        <strain evidence="3">M13F</strain>
    </source>
</reference>
<dbReference type="PIRSF" id="PIRSF017082">
    <property type="entry name" value="YflP"/>
    <property type="match status" value="1"/>
</dbReference>
<dbReference type="Gene3D" id="3.40.190.10">
    <property type="entry name" value="Periplasmic binding protein-like II"/>
    <property type="match status" value="1"/>
</dbReference>
<feature type="chain" id="PRO_5040778713" evidence="2">
    <location>
        <begin position="27"/>
        <end position="326"/>
    </location>
</feature>
<feature type="signal peptide" evidence="2">
    <location>
        <begin position="1"/>
        <end position="26"/>
    </location>
</feature>
<dbReference type="SUPFAM" id="SSF53850">
    <property type="entry name" value="Periplasmic binding protein-like II"/>
    <property type="match status" value="1"/>
</dbReference>
<protein>
    <submittedName>
        <fullName evidence="3">Tripartite tricarboxylate transporter substrate binding protein</fullName>
    </submittedName>
</protein>
<evidence type="ECO:0000256" key="1">
    <source>
        <dbReference type="ARBA" id="ARBA00006987"/>
    </source>
</evidence>
<dbReference type="Pfam" id="PF03401">
    <property type="entry name" value="TctC"/>
    <property type="match status" value="1"/>
</dbReference>
<dbReference type="EMBL" id="JACRUP010000017">
    <property type="protein sequence ID" value="MBC5852672.1"/>
    <property type="molecule type" value="Genomic_DNA"/>
</dbReference>
<keyword evidence="4" id="KW-1185">Reference proteome</keyword>